<keyword evidence="2" id="KW-1185">Reference proteome</keyword>
<comment type="caution">
    <text evidence="1">The sequence shown here is derived from an EMBL/GenBank/DDBJ whole genome shotgun (WGS) entry which is preliminary data.</text>
</comment>
<dbReference type="EMBL" id="QOVG01000009">
    <property type="protein sequence ID" value="NDK39739.1"/>
    <property type="molecule type" value="Genomic_DNA"/>
</dbReference>
<evidence type="ECO:0000313" key="1">
    <source>
        <dbReference type="EMBL" id="NDK39739.1"/>
    </source>
</evidence>
<reference evidence="1 2" key="1">
    <citation type="submission" date="2018-07" db="EMBL/GenBank/DDBJ databases">
        <title>Whole genome Sequencing of Pseudoxanthomonas gei KCTC 32298 (T).</title>
        <authorList>
            <person name="Kumar S."/>
            <person name="Bansal K."/>
            <person name="Kaur A."/>
            <person name="Patil P."/>
            <person name="Sharma S."/>
            <person name="Patil P.B."/>
        </authorList>
    </citation>
    <scope>NUCLEOTIDE SEQUENCE [LARGE SCALE GENOMIC DNA]</scope>
    <source>
        <strain evidence="1 2">KCTC 32298</strain>
    </source>
</reference>
<sequence>MEAFVRLIVTAVLVLAVFPVSATSTMCMFYAPPGSPVADLEFLGYEKLGGILIQGKGGPRSLPAQSYTVIDLDQFAKRIHLTYKNPGDPSLPPSFVLKGQDGYTRLTVQGKIYIGKLACGRW</sequence>
<proteinExistence type="predicted"/>
<evidence type="ECO:0000313" key="2">
    <source>
        <dbReference type="Proteomes" id="UP001429354"/>
    </source>
</evidence>
<accession>A0ABX0ADR8</accession>
<name>A0ABX0ADR8_9GAMM</name>
<protein>
    <submittedName>
        <fullName evidence="1">Uncharacterized protein</fullName>
    </submittedName>
</protein>
<organism evidence="1 2">
    <name type="scientific">Pseudoxanthomonas gei</name>
    <dbReference type="NCBI Taxonomy" id="1383030"/>
    <lineage>
        <taxon>Bacteria</taxon>
        <taxon>Pseudomonadati</taxon>
        <taxon>Pseudomonadota</taxon>
        <taxon>Gammaproteobacteria</taxon>
        <taxon>Lysobacterales</taxon>
        <taxon>Lysobacteraceae</taxon>
        <taxon>Pseudoxanthomonas</taxon>
    </lineage>
</organism>
<dbReference type="Proteomes" id="UP001429354">
    <property type="component" value="Unassembled WGS sequence"/>
</dbReference>
<gene>
    <name evidence="1" type="ORF">DT603_12890</name>
</gene>